<dbReference type="Proteomes" id="UP001499979">
    <property type="component" value="Unassembled WGS sequence"/>
</dbReference>
<dbReference type="InterPro" id="IPR037401">
    <property type="entry name" value="SnoaL-like"/>
</dbReference>
<dbReference type="Pfam" id="PF13474">
    <property type="entry name" value="SnoaL_3"/>
    <property type="match status" value="1"/>
</dbReference>
<evidence type="ECO:0000259" key="1">
    <source>
        <dbReference type="Pfam" id="PF13474"/>
    </source>
</evidence>
<accession>A0ABN1UF48</accession>
<keyword evidence="3" id="KW-1185">Reference proteome</keyword>
<dbReference type="SUPFAM" id="SSF54427">
    <property type="entry name" value="NTF2-like"/>
    <property type="match status" value="1"/>
</dbReference>
<organism evidence="2 3">
    <name type="scientific">Nocardioides aquiterrae</name>
    <dbReference type="NCBI Taxonomy" id="203799"/>
    <lineage>
        <taxon>Bacteria</taxon>
        <taxon>Bacillati</taxon>
        <taxon>Actinomycetota</taxon>
        <taxon>Actinomycetes</taxon>
        <taxon>Propionibacteriales</taxon>
        <taxon>Nocardioidaceae</taxon>
        <taxon>Nocardioides</taxon>
    </lineage>
</organism>
<dbReference type="InterPro" id="IPR032710">
    <property type="entry name" value="NTF2-like_dom_sf"/>
</dbReference>
<comment type="caution">
    <text evidence="2">The sequence shown here is derived from an EMBL/GenBank/DDBJ whole genome shotgun (WGS) entry which is preliminary data.</text>
</comment>
<gene>
    <name evidence="2" type="ORF">GCM10009606_29560</name>
</gene>
<protein>
    <submittedName>
        <fullName evidence="2">Nuclear transport factor 2 family protein</fullName>
    </submittedName>
</protein>
<evidence type="ECO:0000313" key="2">
    <source>
        <dbReference type="EMBL" id="GAA1148938.1"/>
    </source>
</evidence>
<sequence>MLEAARRLVDAFGAHDVASYFDGFAADATFVFPNCPAPLESRAEYEATWQDWEQDGFRVEGCTSSDPRVQLLTDDVAVFTHRVTTALAGEEAPQHERETIVFRRDAAGRWLGVHEHLSPDPTA</sequence>
<dbReference type="Gene3D" id="3.10.450.50">
    <property type="match status" value="1"/>
</dbReference>
<feature type="domain" description="SnoaL-like" evidence="1">
    <location>
        <begin position="5"/>
        <end position="119"/>
    </location>
</feature>
<name>A0ABN1UF48_9ACTN</name>
<proteinExistence type="predicted"/>
<dbReference type="EMBL" id="BAAAJE010000015">
    <property type="protein sequence ID" value="GAA1148938.1"/>
    <property type="molecule type" value="Genomic_DNA"/>
</dbReference>
<evidence type="ECO:0000313" key="3">
    <source>
        <dbReference type="Proteomes" id="UP001499979"/>
    </source>
</evidence>
<reference evidence="2 3" key="1">
    <citation type="journal article" date="2019" name="Int. J. Syst. Evol. Microbiol.">
        <title>The Global Catalogue of Microorganisms (GCM) 10K type strain sequencing project: providing services to taxonomists for standard genome sequencing and annotation.</title>
        <authorList>
            <consortium name="The Broad Institute Genomics Platform"/>
            <consortium name="The Broad Institute Genome Sequencing Center for Infectious Disease"/>
            <person name="Wu L."/>
            <person name="Ma J."/>
        </authorList>
    </citation>
    <scope>NUCLEOTIDE SEQUENCE [LARGE SCALE GENOMIC DNA]</scope>
    <source>
        <strain evidence="2 3">JCM 11813</strain>
    </source>
</reference>